<dbReference type="eggNOG" id="arCOG02140">
    <property type="taxonomic scope" value="Archaea"/>
</dbReference>
<evidence type="ECO:0000313" key="2">
    <source>
        <dbReference type="Proteomes" id="UP000000663"/>
    </source>
</evidence>
<dbReference type="KEGG" id="rci:RCIX1478"/>
<gene>
    <name evidence="1" type="ORF">RCIX1478</name>
</gene>
<proteinExistence type="predicted"/>
<dbReference type="AlphaFoldDB" id="Q0W4E9"/>
<dbReference type="EMBL" id="AM114193">
    <property type="protein sequence ID" value="CAJ36744.1"/>
    <property type="molecule type" value="Genomic_DNA"/>
</dbReference>
<protein>
    <submittedName>
        <fullName evidence="1">Uncharacterized protein</fullName>
    </submittedName>
</protein>
<evidence type="ECO:0000313" key="1">
    <source>
        <dbReference type="EMBL" id="CAJ36744.1"/>
    </source>
</evidence>
<accession>Q0W4E9</accession>
<organism evidence="1 2">
    <name type="scientific">Methanocella arvoryzae (strain DSM 22066 / NBRC 105507 / MRE50)</name>
    <dbReference type="NCBI Taxonomy" id="351160"/>
    <lineage>
        <taxon>Archaea</taxon>
        <taxon>Methanobacteriati</taxon>
        <taxon>Methanobacteriota</taxon>
        <taxon>Stenosarchaea group</taxon>
        <taxon>Methanomicrobia</taxon>
        <taxon>Methanocellales</taxon>
        <taxon>Methanocellaceae</taxon>
        <taxon>Methanocella</taxon>
    </lineage>
</organism>
<name>Q0W4E9_METAR</name>
<keyword evidence="2" id="KW-1185">Reference proteome</keyword>
<reference evidence="1 2" key="1">
    <citation type="journal article" date="2006" name="Science">
        <title>Genome of rice cluster I archaea -- the key methane producers in the rice rhizosphere.</title>
        <authorList>
            <person name="Erkel C."/>
            <person name="Kube M."/>
            <person name="Reinhardt R."/>
            <person name="Liesack W."/>
        </authorList>
    </citation>
    <scope>NUCLEOTIDE SEQUENCE [LARGE SCALE GENOMIC DNA]</scope>
    <source>
        <strain evidence="2">DSM 22066 / NBRC 105507 / MRE50</strain>
    </source>
</reference>
<dbReference type="Proteomes" id="UP000000663">
    <property type="component" value="Chromosome"/>
</dbReference>
<sequence>MGFSVGRWTQGTCRVMLSQVSNSVQDGVFTVYSDGNDDYYYTLTDFFQEVRYGQLVKIREKGRVVGKEIRVLIGDVDSEQVETFNVENFNSILRGRVGRLVRKTKTFSKIPEMLYYSVALFQFYWNFMNPLPCKQTPATIEEITTNVWTREQFISYHHTI</sequence>